<feature type="transmembrane region" description="Helical" evidence="1">
    <location>
        <begin position="125"/>
        <end position="146"/>
    </location>
</feature>
<feature type="transmembrane region" description="Helical" evidence="1">
    <location>
        <begin position="222"/>
        <end position="241"/>
    </location>
</feature>
<feature type="transmembrane region" description="Helical" evidence="1">
    <location>
        <begin position="12"/>
        <end position="35"/>
    </location>
</feature>
<keyword evidence="1" id="KW-0812">Transmembrane</keyword>
<evidence type="ECO:0000313" key="2">
    <source>
        <dbReference type="EMBL" id="MBL0421212.1"/>
    </source>
</evidence>
<comment type="caution">
    <text evidence="2">The sequence shown here is derived from an EMBL/GenBank/DDBJ whole genome shotgun (WGS) entry which is preliminary data.</text>
</comment>
<dbReference type="RefSeq" id="WP_201684291.1">
    <property type="nucleotide sequence ID" value="NZ_JAEQNA010000004.1"/>
</dbReference>
<keyword evidence="1" id="KW-0472">Membrane</keyword>
<name>A0A936ZHW7_9BURK</name>
<feature type="transmembrane region" description="Helical" evidence="1">
    <location>
        <begin position="183"/>
        <end position="210"/>
    </location>
</feature>
<proteinExistence type="predicted"/>
<protein>
    <recommendedName>
        <fullName evidence="4">DUF2029 domain-containing protein</fullName>
    </recommendedName>
</protein>
<feature type="transmembrane region" description="Helical" evidence="1">
    <location>
        <begin position="84"/>
        <end position="113"/>
    </location>
</feature>
<dbReference type="AlphaFoldDB" id="A0A936ZHW7"/>
<reference evidence="2" key="1">
    <citation type="submission" date="2021-01" db="EMBL/GenBank/DDBJ databases">
        <title>Ramlibacter sp. strain AW1 16S ribosomal RNA gene Genome sequencing and assembly.</title>
        <authorList>
            <person name="Kang M."/>
        </authorList>
    </citation>
    <scope>NUCLEOTIDE SEQUENCE</scope>
    <source>
        <strain evidence="2">AW1</strain>
    </source>
</reference>
<sequence>MSEAPPRRAGRLASAELAIVLVAAACLFVSIPWAGGGLGLSSDTLNHHIYLGWVADAPRFDQDFLAASYQSYQYPYSYWPLYRLSAAGVSGLTAGMVLAVLQLLVVPPVWLIARACMPGASAFDVAMRLLATALAVMSGVILLSLGTTANDLVAAVPLAWALAFAVAPFDADRANWLTPARALWASGALAGVATALKLSNGPLVVLLPLLWAASATTTKARVLAILAGGAAAAAAFLVLYAPWGLQLWRLFGNPVYPSYDDLFAPLREWLEWTP</sequence>
<dbReference type="Proteomes" id="UP000613011">
    <property type="component" value="Unassembled WGS sequence"/>
</dbReference>
<evidence type="ECO:0000313" key="3">
    <source>
        <dbReference type="Proteomes" id="UP000613011"/>
    </source>
</evidence>
<evidence type="ECO:0000256" key="1">
    <source>
        <dbReference type="SAM" id="Phobius"/>
    </source>
</evidence>
<accession>A0A936ZHW7</accession>
<keyword evidence="1" id="KW-1133">Transmembrane helix</keyword>
<gene>
    <name evidence="2" type="ORF">JI739_12710</name>
</gene>
<organism evidence="2 3">
    <name type="scientific">Ramlibacter aurantiacus</name>
    <dbReference type="NCBI Taxonomy" id="2801330"/>
    <lineage>
        <taxon>Bacteria</taxon>
        <taxon>Pseudomonadati</taxon>
        <taxon>Pseudomonadota</taxon>
        <taxon>Betaproteobacteria</taxon>
        <taxon>Burkholderiales</taxon>
        <taxon>Comamonadaceae</taxon>
        <taxon>Ramlibacter</taxon>
    </lineage>
</organism>
<dbReference type="EMBL" id="JAEQNA010000004">
    <property type="protein sequence ID" value="MBL0421212.1"/>
    <property type="molecule type" value="Genomic_DNA"/>
</dbReference>
<evidence type="ECO:0008006" key="4">
    <source>
        <dbReference type="Google" id="ProtNLM"/>
    </source>
</evidence>
<keyword evidence="3" id="KW-1185">Reference proteome</keyword>